<dbReference type="InterPro" id="IPR011251">
    <property type="entry name" value="Luciferase-like_dom"/>
</dbReference>
<accession>A0A1R0FAK1</accession>
<protein>
    <submittedName>
        <fullName evidence="8">FMN-dependent oxidoreductase, nitrilotriacetate monooxygenase family</fullName>
    </submittedName>
</protein>
<feature type="binding site" evidence="6">
    <location>
        <position position="94"/>
    </location>
    <ligand>
        <name>FMN</name>
        <dbReference type="ChEBI" id="CHEBI:58210"/>
    </ligand>
</feature>
<feature type="binding site" evidence="6">
    <location>
        <position position="143"/>
    </location>
    <ligand>
        <name>FMN</name>
        <dbReference type="ChEBI" id="CHEBI:58210"/>
    </ligand>
</feature>
<reference evidence="8 9" key="1">
    <citation type="submission" date="2016-12" db="EMBL/GenBank/DDBJ databases">
        <title>Comparative genomics of Bartonella apis.</title>
        <authorList>
            <person name="Engel P."/>
        </authorList>
    </citation>
    <scope>NUCLEOTIDE SEQUENCE [LARGE SCALE GENOMIC DNA]</scope>
    <source>
        <strain evidence="8 9">PEB0149</strain>
    </source>
</reference>
<dbReference type="PANTHER" id="PTHR30011">
    <property type="entry name" value="ALKANESULFONATE MONOOXYGENASE-RELATED"/>
    <property type="match status" value="1"/>
</dbReference>
<sequence length="443" mass="49607">MTHNKINFGIMLHGAGGHMNSWRHPSVPADASVNIAYNVDLAKRAEAEGLAFVFVADGLYINEKSIPHFLNRFEPLTLLSFLAAHTSKIGLGGTVSTSYSDPFTVARQFASLDLLSGGRAAWNIVTTPLEGTAKNYGRPHPDHTLRYEIASEYIDVVKGLWSSWEEDAFVRNRETGQFFDPKKMHRVNHHGKFFTVEGPLNIQRSPQGEPVIFQAGASESGIHFASKYAEAVFTHIQDIEGAKNYAKHVKDGAVAHGRSLNDVKIFPGINPIVGRTKDEAEEKFRAIRNLVNIEDALAYLGRYFDHHDFAQYDLDKPFPELGDIGKNSFRSTSDRIKQEAKEKGLTLREVALNETTQHGDFIGSYDEVTNRIIEWFDKGAADGFILTMQVSGQGFDDFSTEILPRLEERGYFDRKLHHNTLRENLGLAIPSNRYAEKQQIVAA</sequence>
<feature type="binding site" evidence="6">
    <location>
        <position position="57"/>
    </location>
    <ligand>
        <name>FMN</name>
        <dbReference type="ChEBI" id="CHEBI:58210"/>
    </ligand>
</feature>
<dbReference type="RefSeq" id="WP_075869096.1">
    <property type="nucleotide sequence ID" value="NZ_CALYQA010000009.1"/>
</dbReference>
<keyword evidence="3" id="KW-0560">Oxidoreductase</keyword>
<dbReference type="PIRSF" id="PIRSF000337">
    <property type="entry name" value="NTA_MOA"/>
    <property type="match status" value="1"/>
</dbReference>
<evidence type="ECO:0000256" key="4">
    <source>
        <dbReference type="ARBA" id="ARBA00023033"/>
    </source>
</evidence>
<evidence type="ECO:0000259" key="7">
    <source>
        <dbReference type="Pfam" id="PF00296"/>
    </source>
</evidence>
<keyword evidence="4 8" id="KW-0503">Monooxygenase</keyword>
<keyword evidence="9" id="KW-1185">Reference proteome</keyword>
<dbReference type="GO" id="GO:0016705">
    <property type="term" value="F:oxidoreductase activity, acting on paired donors, with incorporation or reduction of molecular oxygen"/>
    <property type="evidence" value="ECO:0007669"/>
    <property type="project" value="InterPro"/>
</dbReference>
<dbReference type="EMBL" id="LXYT01000001">
    <property type="protein sequence ID" value="OLY43932.1"/>
    <property type="molecule type" value="Genomic_DNA"/>
</dbReference>
<evidence type="ECO:0000256" key="5">
    <source>
        <dbReference type="ARBA" id="ARBA00033748"/>
    </source>
</evidence>
<dbReference type="SUPFAM" id="SSF51679">
    <property type="entry name" value="Bacterial luciferase-like"/>
    <property type="match status" value="1"/>
</dbReference>
<keyword evidence="1 6" id="KW-0285">Flavoprotein</keyword>
<dbReference type="AlphaFoldDB" id="A0A1R0FAK1"/>
<feature type="domain" description="Luciferase-like" evidence="7">
    <location>
        <begin position="23"/>
        <end position="380"/>
    </location>
</feature>
<proteinExistence type="inferred from homology"/>
<dbReference type="InterPro" id="IPR016215">
    <property type="entry name" value="NTA_MOA"/>
</dbReference>
<dbReference type="OrthoDB" id="9779442at2"/>
<dbReference type="Pfam" id="PF00296">
    <property type="entry name" value="Bac_luciferase"/>
    <property type="match status" value="1"/>
</dbReference>
<evidence type="ECO:0000313" key="8">
    <source>
        <dbReference type="EMBL" id="OLY43932.1"/>
    </source>
</evidence>
<comment type="caution">
    <text evidence="8">The sequence shown here is derived from an EMBL/GenBank/DDBJ whole genome shotgun (WGS) entry which is preliminary data.</text>
</comment>
<feature type="binding site" evidence="6">
    <location>
        <position position="147"/>
    </location>
    <ligand>
        <name>FMN</name>
        <dbReference type="ChEBI" id="CHEBI:58210"/>
    </ligand>
</feature>
<feature type="binding site" evidence="6">
    <location>
        <position position="218"/>
    </location>
    <ligand>
        <name>FMN</name>
        <dbReference type="ChEBI" id="CHEBI:58210"/>
    </ligand>
</feature>
<evidence type="ECO:0000256" key="6">
    <source>
        <dbReference type="PIRSR" id="PIRSR000337-1"/>
    </source>
</evidence>
<dbReference type="NCBIfam" id="TIGR03860">
    <property type="entry name" value="FMN_nitrolo"/>
    <property type="match status" value="1"/>
</dbReference>
<organism evidence="8 9">
    <name type="scientific">Bartonella apis</name>
    <dbReference type="NCBI Taxonomy" id="1686310"/>
    <lineage>
        <taxon>Bacteria</taxon>
        <taxon>Pseudomonadati</taxon>
        <taxon>Pseudomonadota</taxon>
        <taxon>Alphaproteobacteria</taxon>
        <taxon>Hyphomicrobiales</taxon>
        <taxon>Bartonellaceae</taxon>
        <taxon>Bartonella</taxon>
    </lineage>
</organism>
<keyword evidence="2 6" id="KW-0288">FMN</keyword>
<dbReference type="CDD" id="cd01095">
    <property type="entry name" value="Nitrilotriacetate_monoxgenase"/>
    <property type="match status" value="1"/>
</dbReference>
<dbReference type="PANTHER" id="PTHR30011:SF16">
    <property type="entry name" value="C2H2 FINGER DOMAIN TRANSCRIPTION FACTOR (EUROFUNG)-RELATED"/>
    <property type="match status" value="1"/>
</dbReference>
<dbReference type="InterPro" id="IPR051260">
    <property type="entry name" value="Diverse_substr_monoxygenases"/>
</dbReference>
<evidence type="ECO:0000313" key="9">
    <source>
        <dbReference type="Proteomes" id="UP000187344"/>
    </source>
</evidence>
<dbReference type="GeneID" id="92991462"/>
<evidence type="ECO:0000256" key="2">
    <source>
        <dbReference type="ARBA" id="ARBA00022643"/>
    </source>
</evidence>
<evidence type="ECO:0000256" key="3">
    <source>
        <dbReference type="ARBA" id="ARBA00023002"/>
    </source>
</evidence>
<evidence type="ECO:0000256" key="1">
    <source>
        <dbReference type="ARBA" id="ARBA00022630"/>
    </source>
</evidence>
<comment type="similarity">
    <text evidence="5">Belongs to the NtaA/SnaA/DszA monooxygenase family.</text>
</comment>
<dbReference type="InterPro" id="IPR036661">
    <property type="entry name" value="Luciferase-like_sf"/>
</dbReference>
<dbReference type="Proteomes" id="UP000187344">
    <property type="component" value="Unassembled WGS sequence"/>
</dbReference>
<dbReference type="Gene3D" id="3.20.20.30">
    <property type="entry name" value="Luciferase-like domain"/>
    <property type="match status" value="1"/>
</dbReference>
<name>A0A1R0FAK1_9HYPH</name>
<dbReference type="GO" id="GO:0004497">
    <property type="term" value="F:monooxygenase activity"/>
    <property type="evidence" value="ECO:0007669"/>
    <property type="project" value="UniProtKB-KW"/>
</dbReference>
<gene>
    <name evidence="8" type="ORF">PEB0149_013740</name>
</gene>